<dbReference type="Proteomes" id="UP000053260">
    <property type="component" value="Unassembled WGS sequence"/>
</dbReference>
<evidence type="ECO:0008006" key="5">
    <source>
        <dbReference type="Google" id="ProtNLM"/>
    </source>
</evidence>
<gene>
    <name evidence="3" type="ORF">AQJ91_32430</name>
</gene>
<feature type="region of interest" description="Disordered" evidence="1">
    <location>
        <begin position="25"/>
        <end position="71"/>
    </location>
</feature>
<dbReference type="STRING" id="909626.AQJ91_32430"/>
<accession>A0A101UUC1</accession>
<dbReference type="PROSITE" id="PS51257">
    <property type="entry name" value="PROKAR_LIPOPROTEIN"/>
    <property type="match status" value="1"/>
</dbReference>
<dbReference type="OrthoDB" id="4249545at2"/>
<keyword evidence="2" id="KW-0732">Signal</keyword>
<proteinExistence type="predicted"/>
<organism evidence="3 4">
    <name type="scientific">Streptomyces dysideae</name>
    <dbReference type="NCBI Taxonomy" id="909626"/>
    <lineage>
        <taxon>Bacteria</taxon>
        <taxon>Bacillati</taxon>
        <taxon>Actinomycetota</taxon>
        <taxon>Actinomycetes</taxon>
        <taxon>Kitasatosporales</taxon>
        <taxon>Streptomycetaceae</taxon>
        <taxon>Streptomyces</taxon>
    </lineage>
</organism>
<feature type="compositionally biased region" description="Low complexity" evidence="1">
    <location>
        <begin position="34"/>
        <end position="58"/>
    </location>
</feature>
<comment type="caution">
    <text evidence="3">The sequence shown here is derived from an EMBL/GenBank/DDBJ whole genome shotgun (WGS) entry which is preliminary data.</text>
</comment>
<evidence type="ECO:0000313" key="3">
    <source>
        <dbReference type="EMBL" id="KUO17007.1"/>
    </source>
</evidence>
<evidence type="ECO:0000256" key="2">
    <source>
        <dbReference type="SAM" id="SignalP"/>
    </source>
</evidence>
<sequence length="162" mass="16228">MRRTTRHRTLALAALTLLLAGCGTQAGSGGGDGSDTVSPSPTESSPSSPSSSPSPSSPGCTSVPELDAGDNGRTVCLAVGGTVRISLDGTQSRPWKPVTADGSVLEATNSGIVLLPGDASSAFEAVSAGTARLSSSRPLCAAETGRVSCEGLQEWWVTVVVK</sequence>
<dbReference type="RefSeq" id="WP_067028686.1">
    <property type="nucleotide sequence ID" value="NZ_KQ949100.1"/>
</dbReference>
<feature type="signal peptide" evidence="2">
    <location>
        <begin position="1"/>
        <end position="26"/>
    </location>
</feature>
<name>A0A101UUC1_9ACTN</name>
<dbReference type="AlphaFoldDB" id="A0A101UUC1"/>
<feature type="chain" id="PRO_5007108410" description="Secreted protein" evidence="2">
    <location>
        <begin position="27"/>
        <end position="162"/>
    </location>
</feature>
<evidence type="ECO:0000256" key="1">
    <source>
        <dbReference type="SAM" id="MobiDB-lite"/>
    </source>
</evidence>
<dbReference type="EMBL" id="LMXB01000081">
    <property type="protein sequence ID" value="KUO17007.1"/>
    <property type="molecule type" value="Genomic_DNA"/>
</dbReference>
<keyword evidence="4" id="KW-1185">Reference proteome</keyword>
<protein>
    <recommendedName>
        <fullName evidence="5">Secreted protein</fullName>
    </recommendedName>
</protein>
<reference evidence="3 4" key="1">
    <citation type="submission" date="2015-10" db="EMBL/GenBank/DDBJ databases">
        <title>Draft genome sequence of Streptomyces sp. RV15, isolated from a marine sponge.</title>
        <authorList>
            <person name="Ruckert C."/>
            <person name="Abdelmohsen U.R."/>
            <person name="Winkler A."/>
            <person name="Hentschel U."/>
            <person name="Kalinowski J."/>
            <person name="Kampfer P."/>
            <person name="Glaeser S."/>
        </authorList>
    </citation>
    <scope>NUCLEOTIDE SEQUENCE [LARGE SCALE GENOMIC DNA]</scope>
    <source>
        <strain evidence="3 4">RV15</strain>
    </source>
</reference>
<evidence type="ECO:0000313" key="4">
    <source>
        <dbReference type="Proteomes" id="UP000053260"/>
    </source>
</evidence>